<dbReference type="PROSITE" id="PS51257">
    <property type="entry name" value="PROKAR_LIPOPROTEIN"/>
    <property type="match status" value="1"/>
</dbReference>
<reference evidence="1 2" key="1">
    <citation type="submission" date="2019-03" db="EMBL/GenBank/DDBJ databases">
        <title>Genomic Encyclopedia of Archaeal and Bacterial Type Strains, Phase II (KMG-II): from individual species to whole genera.</title>
        <authorList>
            <person name="Goeker M."/>
        </authorList>
    </citation>
    <scope>NUCLEOTIDE SEQUENCE [LARGE SCALE GENOMIC DNA]</scope>
    <source>
        <strain evidence="1 2">DSM 15388</strain>
    </source>
</reference>
<sequence>MQLNKIGLSAVIAIALAFAGCSSGGSDGDDSTTYSASGAVAKGIIIGGQVTARELVDGDWVERGSAITDESGAYTLDMENYQGGIVVLSVASLPTTEMIDDDPSSSTFGQSIAADPNLEMDSVIGSVGSGTVSNVPITPYTHMAAAIVGKTLEAGSPVTDDVVDNANSEVSVLVGFDVINTAVVDVTNADAMANASAFEQQAAMLCAAVTMMVDESTSLADVVDLLADSFEDGIFSSTDGILISDLTDAWSAIASNTAFDDLVDDTVILQIENKTAAINTAVAASGDGSYNPEPSGNAGDPDIVIAKAVMSDMRSLVNNMLETDYDTPLDLVADEAGDVVDLFDRDMAAIAEFTELGIQTMLEELSLSNDVYLEELELNSTTAVQVEVYDELVYLGDLTLSVTDPVAGAQIVLSGTLTGSGEDAASVVYNDLTLSTNVPLEDFLNLMTDQTTYSLEVSGSVSSADSSIGMTDGTVTVVAEEPVSEGVEPSFSSISLSDMTLVLDSDGGTFTGTAGFSFVAVDEASVSAPLYGDIAFLTLSSVDLSGDFALDSGAEFAASVSLDLSNSDTFDIAAFLNQHNVVYVWMYDVLSQTEIDNLVATGLLANDYWELDYGHYWNSTFAWTYDDVNGWLEADGSYASFAAVVDPEAALAEAMTSTSEYDVWWIDLWASSTGESELEAEIELGSLDETENSFLQLEFTLSTALTGISGMPNIEVTATVVRSALNAGSAVVQLNWDDDLYVMTLAVDDFDNEIASLTITNPDNASLILTNIDDDESMDELTGELLVGDSKIADIETLDNGLVKITYIDETIEIF</sequence>
<organism evidence="1 2">
    <name type="scientific">Reinekea marinisedimentorum</name>
    <dbReference type="NCBI Taxonomy" id="230495"/>
    <lineage>
        <taxon>Bacteria</taxon>
        <taxon>Pseudomonadati</taxon>
        <taxon>Pseudomonadota</taxon>
        <taxon>Gammaproteobacteria</taxon>
        <taxon>Oceanospirillales</taxon>
        <taxon>Saccharospirillaceae</taxon>
        <taxon>Reinekea</taxon>
    </lineage>
</organism>
<accession>A0A4R3I6U8</accession>
<gene>
    <name evidence="1" type="ORF">BCF53_106144</name>
</gene>
<dbReference type="Proteomes" id="UP000295793">
    <property type="component" value="Unassembled WGS sequence"/>
</dbReference>
<evidence type="ECO:0000313" key="1">
    <source>
        <dbReference type="EMBL" id="TCS41413.1"/>
    </source>
</evidence>
<evidence type="ECO:0000313" key="2">
    <source>
        <dbReference type="Proteomes" id="UP000295793"/>
    </source>
</evidence>
<proteinExistence type="predicted"/>
<keyword evidence="2" id="KW-1185">Reference proteome</keyword>
<comment type="caution">
    <text evidence="1">The sequence shown here is derived from an EMBL/GenBank/DDBJ whole genome shotgun (WGS) entry which is preliminary data.</text>
</comment>
<dbReference type="OrthoDB" id="6283631at2"/>
<name>A0A4R3I6U8_9GAMM</name>
<dbReference type="RefSeq" id="WP_132701384.1">
    <property type="nucleotide sequence ID" value="NZ_SLZR01000006.1"/>
</dbReference>
<protein>
    <submittedName>
        <fullName evidence="1">Uncharacterized protein</fullName>
    </submittedName>
</protein>
<dbReference type="AlphaFoldDB" id="A0A4R3I6U8"/>
<dbReference type="EMBL" id="SLZR01000006">
    <property type="protein sequence ID" value="TCS41413.1"/>
    <property type="molecule type" value="Genomic_DNA"/>
</dbReference>